<sequence>NYNREKSMYMESLDEKLQIILQRLDKIEVNRSSDGDKSTWKEIETPIAPNSCEGRTKELINSRGLPKQREGDKAEQVKEKGRVHRSKKKGATKHIPKKKICKTRAAKDGKKRPRLDKLIVELEHQEKIPDRDRKYRWEIGRQEHRGLKRINSDRIEKEKLKQIEQYIKRRCQIIDEEQGRMIVSLLEKPFNHAVIDKLLKNQNNTRVLTCDSEKAQVYALLEKVQEKWFEALDKDISEKE</sequence>
<reference evidence="2 3" key="1">
    <citation type="submission" date="2021-06" db="EMBL/GenBank/DDBJ databases">
        <authorList>
            <person name="Kallberg Y."/>
            <person name="Tangrot J."/>
            <person name="Rosling A."/>
        </authorList>
    </citation>
    <scope>NUCLEOTIDE SEQUENCE [LARGE SCALE GENOMIC DNA]</scope>
    <source>
        <strain evidence="2 3">120-4 pot B 10/14</strain>
    </source>
</reference>
<feature type="region of interest" description="Disordered" evidence="1">
    <location>
        <begin position="51"/>
        <end position="109"/>
    </location>
</feature>
<accession>A0ABN7VXG5</accession>
<proteinExistence type="predicted"/>
<gene>
    <name evidence="2" type="ORF">GMARGA_LOCUS23390</name>
</gene>
<comment type="caution">
    <text evidence="2">The sequence shown here is derived from an EMBL/GenBank/DDBJ whole genome shotgun (WGS) entry which is preliminary data.</text>
</comment>
<evidence type="ECO:0000256" key="1">
    <source>
        <dbReference type="SAM" id="MobiDB-lite"/>
    </source>
</evidence>
<dbReference type="EMBL" id="CAJVQB010023603">
    <property type="protein sequence ID" value="CAG8802284.1"/>
    <property type="molecule type" value="Genomic_DNA"/>
</dbReference>
<protein>
    <submittedName>
        <fullName evidence="2">3826_t:CDS:1</fullName>
    </submittedName>
</protein>
<keyword evidence="3" id="KW-1185">Reference proteome</keyword>
<feature type="non-terminal residue" evidence="2">
    <location>
        <position position="1"/>
    </location>
</feature>
<organism evidence="2 3">
    <name type="scientific">Gigaspora margarita</name>
    <dbReference type="NCBI Taxonomy" id="4874"/>
    <lineage>
        <taxon>Eukaryota</taxon>
        <taxon>Fungi</taxon>
        <taxon>Fungi incertae sedis</taxon>
        <taxon>Mucoromycota</taxon>
        <taxon>Glomeromycotina</taxon>
        <taxon>Glomeromycetes</taxon>
        <taxon>Diversisporales</taxon>
        <taxon>Gigasporaceae</taxon>
        <taxon>Gigaspora</taxon>
    </lineage>
</organism>
<evidence type="ECO:0000313" key="3">
    <source>
        <dbReference type="Proteomes" id="UP000789901"/>
    </source>
</evidence>
<evidence type="ECO:0000313" key="2">
    <source>
        <dbReference type="EMBL" id="CAG8802284.1"/>
    </source>
</evidence>
<feature type="compositionally biased region" description="Basic and acidic residues" evidence="1">
    <location>
        <begin position="67"/>
        <end position="80"/>
    </location>
</feature>
<feature type="compositionally biased region" description="Basic residues" evidence="1">
    <location>
        <begin position="81"/>
        <end position="109"/>
    </location>
</feature>
<name>A0ABN7VXG5_GIGMA</name>
<dbReference type="Proteomes" id="UP000789901">
    <property type="component" value="Unassembled WGS sequence"/>
</dbReference>